<proteinExistence type="predicted"/>
<comment type="caution">
    <text evidence="5">The sequence shown here is derived from an EMBL/GenBank/DDBJ whole genome shotgun (WGS) entry which is preliminary data.</text>
</comment>
<dbReference type="Pfam" id="PF12833">
    <property type="entry name" value="HTH_18"/>
    <property type="match status" value="1"/>
</dbReference>
<keyword evidence="1" id="KW-0805">Transcription regulation</keyword>
<protein>
    <submittedName>
        <fullName evidence="5">Helix-turn-helix domain-containing protein</fullName>
    </submittedName>
</protein>
<dbReference type="EMBL" id="JAEKJZ010000003">
    <property type="protein sequence ID" value="MBN9672049.1"/>
    <property type="molecule type" value="Genomic_DNA"/>
</dbReference>
<dbReference type="PRINTS" id="PR00032">
    <property type="entry name" value="HTHARAC"/>
</dbReference>
<gene>
    <name evidence="5" type="ORF">JF539_16985</name>
</gene>
<evidence type="ECO:0000313" key="5">
    <source>
        <dbReference type="EMBL" id="MBN9672049.1"/>
    </source>
</evidence>
<feature type="domain" description="HTH araC/xylS-type" evidence="4">
    <location>
        <begin position="173"/>
        <end position="271"/>
    </location>
</feature>
<dbReference type="Gene3D" id="1.10.10.60">
    <property type="entry name" value="Homeodomain-like"/>
    <property type="match status" value="1"/>
</dbReference>
<evidence type="ECO:0000259" key="4">
    <source>
        <dbReference type="PROSITE" id="PS01124"/>
    </source>
</evidence>
<dbReference type="AlphaFoldDB" id="A0A939EFQ4"/>
<keyword evidence="3" id="KW-0804">Transcription</keyword>
<reference evidence="5" key="1">
    <citation type="submission" date="2020-12" db="EMBL/GenBank/DDBJ databases">
        <title>Oil enriched cultivation method for isolating marine PHA-producing bacteria.</title>
        <authorList>
            <person name="Zheng W."/>
            <person name="Yu S."/>
            <person name="Huang Y."/>
        </authorList>
    </citation>
    <scope>NUCLEOTIDE SEQUENCE</scope>
    <source>
        <strain evidence="5">SY-2-12</strain>
    </source>
</reference>
<name>A0A939EFQ4_9HYPH</name>
<dbReference type="InterPro" id="IPR009057">
    <property type="entry name" value="Homeodomain-like_sf"/>
</dbReference>
<dbReference type="GO" id="GO:0043565">
    <property type="term" value="F:sequence-specific DNA binding"/>
    <property type="evidence" value="ECO:0007669"/>
    <property type="project" value="InterPro"/>
</dbReference>
<dbReference type="InterPro" id="IPR018060">
    <property type="entry name" value="HTH_AraC"/>
</dbReference>
<keyword evidence="2" id="KW-0238">DNA-binding</keyword>
<dbReference type="PANTHER" id="PTHR43280:SF32">
    <property type="entry name" value="TRANSCRIPTIONAL REGULATORY PROTEIN"/>
    <property type="match status" value="1"/>
</dbReference>
<dbReference type="Proteomes" id="UP000664096">
    <property type="component" value="Unassembled WGS sequence"/>
</dbReference>
<dbReference type="SMART" id="SM00342">
    <property type="entry name" value="HTH_ARAC"/>
    <property type="match status" value="1"/>
</dbReference>
<organism evidence="5 6">
    <name type="scientific">Roseibium aggregatum</name>
    <dbReference type="NCBI Taxonomy" id="187304"/>
    <lineage>
        <taxon>Bacteria</taxon>
        <taxon>Pseudomonadati</taxon>
        <taxon>Pseudomonadota</taxon>
        <taxon>Alphaproteobacteria</taxon>
        <taxon>Hyphomicrobiales</taxon>
        <taxon>Stappiaceae</taxon>
        <taxon>Roseibium</taxon>
    </lineage>
</organism>
<evidence type="ECO:0000256" key="3">
    <source>
        <dbReference type="ARBA" id="ARBA00023163"/>
    </source>
</evidence>
<evidence type="ECO:0000256" key="2">
    <source>
        <dbReference type="ARBA" id="ARBA00023125"/>
    </source>
</evidence>
<dbReference type="InterPro" id="IPR020449">
    <property type="entry name" value="Tscrpt_reg_AraC-type_HTH"/>
</dbReference>
<sequence length="287" mass="31428">MPRIPTRRSTPAVLRISSPLTRGGYTLAAGNAHLVLTFAGRLEFQPPKGARRSLADGPRILWFADGDGGELVADAGTRALMVSLPQLVLTGALPATPLGEQIARTLRQELTLPFEETNRIREIIEGLEAEQRGGLAGADVAALHYVSLLLLYVWRLARVDLVTHGRAPQGLAERFVLLAGQHLREHIKVEDYARSLGVSRDRLGTAVRRATGFSPQGYLHQLLMREAAELLANTGMPVGQVAFRLGFSDPPYFTRFFNRMSGVSPAQFRKRAKARRAAGDDSYAAWP</sequence>
<dbReference type="PROSITE" id="PS01124">
    <property type="entry name" value="HTH_ARAC_FAMILY_2"/>
    <property type="match status" value="1"/>
</dbReference>
<dbReference type="RefSeq" id="WP_207141884.1">
    <property type="nucleotide sequence ID" value="NZ_JAEKJZ010000003.1"/>
</dbReference>
<evidence type="ECO:0000313" key="6">
    <source>
        <dbReference type="Proteomes" id="UP000664096"/>
    </source>
</evidence>
<accession>A0A939EFQ4</accession>
<dbReference type="SUPFAM" id="SSF46689">
    <property type="entry name" value="Homeodomain-like"/>
    <property type="match status" value="1"/>
</dbReference>
<dbReference type="GO" id="GO:0003700">
    <property type="term" value="F:DNA-binding transcription factor activity"/>
    <property type="evidence" value="ECO:0007669"/>
    <property type="project" value="InterPro"/>
</dbReference>
<dbReference type="PANTHER" id="PTHR43280">
    <property type="entry name" value="ARAC-FAMILY TRANSCRIPTIONAL REGULATOR"/>
    <property type="match status" value="1"/>
</dbReference>
<evidence type="ECO:0000256" key="1">
    <source>
        <dbReference type="ARBA" id="ARBA00023015"/>
    </source>
</evidence>